<gene>
    <name evidence="3" type="ORF">N0F65_004970</name>
</gene>
<evidence type="ECO:0000259" key="2">
    <source>
        <dbReference type="Pfam" id="PF03184"/>
    </source>
</evidence>
<feature type="region of interest" description="Disordered" evidence="1">
    <location>
        <begin position="59"/>
        <end position="83"/>
    </location>
</feature>
<dbReference type="InterPro" id="IPR004875">
    <property type="entry name" value="DDE_SF_endonuclease_dom"/>
</dbReference>
<name>A0AAV2YLV2_9STRA</name>
<comment type="caution">
    <text evidence="3">The sequence shown here is derived from an EMBL/GenBank/DDBJ whole genome shotgun (WGS) entry which is preliminary data.</text>
</comment>
<organism evidence="3 4">
    <name type="scientific">Lagenidium giganteum</name>
    <dbReference type="NCBI Taxonomy" id="4803"/>
    <lineage>
        <taxon>Eukaryota</taxon>
        <taxon>Sar</taxon>
        <taxon>Stramenopiles</taxon>
        <taxon>Oomycota</taxon>
        <taxon>Peronosporomycetes</taxon>
        <taxon>Pythiales</taxon>
        <taxon>Pythiaceae</taxon>
    </lineage>
</organism>
<dbReference type="Proteomes" id="UP001146120">
    <property type="component" value="Unassembled WGS sequence"/>
</dbReference>
<sequence length="316" mass="35568">MTQDRASKTSAEQQDLSFSQKSAIVASPTWSQGRLCECVFGLLRPPSRGTIQKILNGGDKRSAQPQAASQSPCQQSTTRRQPSAMVSQTEAAGIIMTDAAITVKARKLLPAFETTSKLELTKVWLQTFRVGFGLRCRTLHVKLSSADGSRPRIVFQEWMVRRLRICGAGGFTGGSVWSQPAVVGREVVHYENAAAVNCFPSAQQYPHGRPWRKREASRHKAFSRVIRWFLSPCDIGHAYTHNKNAWMNRKVYTQWIQAFDTDVRNQGRQILLLLDNFSDHYIHYQPTNIAIKFLHKNATSRAQPLDAGILQHMIMS</sequence>
<reference evidence="3" key="1">
    <citation type="submission" date="2022-11" db="EMBL/GenBank/DDBJ databases">
        <authorList>
            <person name="Morgan W.R."/>
            <person name="Tartar A."/>
        </authorList>
    </citation>
    <scope>NUCLEOTIDE SEQUENCE</scope>
    <source>
        <strain evidence="3">ARSEF 373</strain>
    </source>
</reference>
<evidence type="ECO:0000256" key="1">
    <source>
        <dbReference type="SAM" id="MobiDB-lite"/>
    </source>
</evidence>
<feature type="domain" description="DDE-1" evidence="2">
    <location>
        <begin position="234"/>
        <end position="313"/>
    </location>
</feature>
<feature type="compositionally biased region" description="Low complexity" evidence="1">
    <location>
        <begin position="63"/>
        <end position="76"/>
    </location>
</feature>
<dbReference type="EMBL" id="DAKRPA010000260">
    <property type="protein sequence ID" value="DAZ94258.1"/>
    <property type="molecule type" value="Genomic_DNA"/>
</dbReference>
<dbReference type="Pfam" id="PF03184">
    <property type="entry name" value="DDE_1"/>
    <property type="match status" value="1"/>
</dbReference>
<evidence type="ECO:0000313" key="3">
    <source>
        <dbReference type="EMBL" id="DAZ94258.1"/>
    </source>
</evidence>
<protein>
    <recommendedName>
        <fullName evidence="2">DDE-1 domain-containing protein</fullName>
    </recommendedName>
</protein>
<keyword evidence="4" id="KW-1185">Reference proteome</keyword>
<accession>A0AAV2YLV2</accession>
<evidence type="ECO:0000313" key="4">
    <source>
        <dbReference type="Proteomes" id="UP001146120"/>
    </source>
</evidence>
<dbReference type="AlphaFoldDB" id="A0AAV2YLV2"/>
<dbReference type="GO" id="GO:0003676">
    <property type="term" value="F:nucleic acid binding"/>
    <property type="evidence" value="ECO:0007669"/>
    <property type="project" value="InterPro"/>
</dbReference>
<reference evidence="3" key="2">
    <citation type="journal article" date="2023" name="Microbiol Resour">
        <title>Decontamination and Annotation of the Draft Genome Sequence of the Oomycete Lagenidium giganteum ARSEF 373.</title>
        <authorList>
            <person name="Morgan W.R."/>
            <person name="Tartar A."/>
        </authorList>
    </citation>
    <scope>NUCLEOTIDE SEQUENCE</scope>
    <source>
        <strain evidence="3">ARSEF 373</strain>
    </source>
</reference>
<proteinExistence type="predicted"/>